<name>A0A0V0Z292_9BILA</name>
<dbReference type="Proteomes" id="UP000054783">
    <property type="component" value="Unassembled WGS sequence"/>
</dbReference>
<dbReference type="EMBL" id="JYDQ01000706">
    <property type="protein sequence ID" value="KRY06674.1"/>
    <property type="molecule type" value="Genomic_DNA"/>
</dbReference>
<evidence type="ECO:0000313" key="2">
    <source>
        <dbReference type="Proteomes" id="UP000054783"/>
    </source>
</evidence>
<keyword evidence="2" id="KW-1185">Reference proteome</keyword>
<comment type="caution">
    <text evidence="1">The sequence shown here is derived from an EMBL/GenBank/DDBJ whole genome shotgun (WGS) entry which is preliminary data.</text>
</comment>
<gene>
    <name evidence="1" type="ORF">T12_13577</name>
</gene>
<organism evidence="1 2">
    <name type="scientific">Trichinella patagoniensis</name>
    <dbReference type="NCBI Taxonomy" id="990121"/>
    <lineage>
        <taxon>Eukaryota</taxon>
        <taxon>Metazoa</taxon>
        <taxon>Ecdysozoa</taxon>
        <taxon>Nematoda</taxon>
        <taxon>Enoplea</taxon>
        <taxon>Dorylaimia</taxon>
        <taxon>Trichinellida</taxon>
        <taxon>Trichinellidae</taxon>
        <taxon>Trichinella</taxon>
    </lineage>
</organism>
<reference evidence="1 2" key="1">
    <citation type="submission" date="2015-01" db="EMBL/GenBank/DDBJ databases">
        <title>Evolution of Trichinella species and genotypes.</title>
        <authorList>
            <person name="Korhonen P.K."/>
            <person name="Edoardo P."/>
            <person name="Giuseppe L.R."/>
            <person name="Gasser R.B."/>
        </authorList>
    </citation>
    <scope>NUCLEOTIDE SEQUENCE [LARGE SCALE GENOMIC DNA]</scope>
    <source>
        <strain evidence="1">ISS2496</strain>
    </source>
</reference>
<proteinExistence type="predicted"/>
<dbReference type="AlphaFoldDB" id="A0A0V0Z292"/>
<evidence type="ECO:0000313" key="1">
    <source>
        <dbReference type="EMBL" id="KRY06674.1"/>
    </source>
</evidence>
<protein>
    <submittedName>
        <fullName evidence="1">Uncharacterized protein</fullName>
    </submittedName>
</protein>
<accession>A0A0V0Z292</accession>
<sequence length="42" mass="4696">MRPLTNVNPPKCSLIRQWIFELSATKEDTLSGSGGNQMQLYA</sequence>